<name>A0A562M744_9SPHI</name>
<evidence type="ECO:0000313" key="1">
    <source>
        <dbReference type="EMBL" id="TWI15632.1"/>
    </source>
</evidence>
<dbReference type="Proteomes" id="UP000315908">
    <property type="component" value="Unassembled WGS sequence"/>
</dbReference>
<protein>
    <submittedName>
        <fullName evidence="1">Uncharacterized protein</fullName>
    </submittedName>
</protein>
<sequence length="40" mass="4639">MYPFVMMACFQLHAQQLEKVTEYKGHQVIGISVNNKNIVK</sequence>
<organism evidence="1 2">
    <name type="scientific">Sphingobacterium siyangense</name>
    <dbReference type="NCBI Taxonomy" id="459529"/>
    <lineage>
        <taxon>Bacteria</taxon>
        <taxon>Pseudomonadati</taxon>
        <taxon>Bacteroidota</taxon>
        <taxon>Sphingobacteriia</taxon>
        <taxon>Sphingobacteriales</taxon>
        <taxon>Sphingobacteriaceae</taxon>
        <taxon>Sphingobacterium</taxon>
    </lineage>
</organism>
<dbReference type="EMBL" id="VLKR01000040">
    <property type="protein sequence ID" value="TWI15632.1"/>
    <property type="molecule type" value="Genomic_DNA"/>
</dbReference>
<gene>
    <name evidence="1" type="ORF">IQ31_04915</name>
</gene>
<evidence type="ECO:0000313" key="2">
    <source>
        <dbReference type="Proteomes" id="UP000315908"/>
    </source>
</evidence>
<comment type="caution">
    <text evidence="1">The sequence shown here is derived from an EMBL/GenBank/DDBJ whole genome shotgun (WGS) entry which is preliminary data.</text>
</comment>
<dbReference type="AlphaFoldDB" id="A0A562M744"/>
<accession>A0A562M744</accession>
<proteinExistence type="predicted"/>
<reference evidence="1 2" key="1">
    <citation type="journal article" date="2015" name="Stand. Genomic Sci.">
        <title>Genomic Encyclopedia of Bacterial and Archaeal Type Strains, Phase III: the genomes of soil and plant-associated and newly described type strains.</title>
        <authorList>
            <person name="Whitman W.B."/>
            <person name="Woyke T."/>
            <person name="Klenk H.P."/>
            <person name="Zhou Y."/>
            <person name="Lilburn T.G."/>
            <person name="Beck B.J."/>
            <person name="De Vos P."/>
            <person name="Vandamme P."/>
            <person name="Eisen J.A."/>
            <person name="Garrity G."/>
            <person name="Hugenholtz P."/>
            <person name="Kyrpides N.C."/>
        </authorList>
    </citation>
    <scope>NUCLEOTIDE SEQUENCE [LARGE SCALE GENOMIC DNA]</scope>
    <source>
        <strain evidence="1 2">CGMCC 1.6855</strain>
    </source>
</reference>